<dbReference type="InterPro" id="IPR028974">
    <property type="entry name" value="TSP_type-3_rpt"/>
</dbReference>
<evidence type="ECO:0000256" key="5">
    <source>
        <dbReference type="SAM" id="MobiDB-lite"/>
    </source>
</evidence>
<reference evidence="7 8" key="1">
    <citation type="submission" date="2022-04" db="EMBL/GenBank/DDBJ databases">
        <title>Genome sequence of C. roseum typestrain.</title>
        <authorList>
            <person name="Poehlein A."/>
            <person name="Schoch T."/>
            <person name="Duerre P."/>
            <person name="Daniel R."/>
        </authorList>
    </citation>
    <scope>NUCLEOTIDE SEQUENCE [LARGE SCALE GENOMIC DNA]</scope>
    <source>
        <strain evidence="7 8">DSM 7320</strain>
    </source>
</reference>
<accession>A0A1S8MEM6</accession>
<dbReference type="PANTHER" id="PTHR37467">
    <property type="entry name" value="EXPORTED CALCIUM-BINDING GLYCOPROTEIN-RELATED"/>
    <property type="match status" value="1"/>
</dbReference>
<dbReference type="RefSeq" id="WP_077832596.1">
    <property type="nucleotide sequence ID" value="NZ_CP096983.1"/>
</dbReference>
<feature type="region of interest" description="Disordered" evidence="5">
    <location>
        <begin position="115"/>
        <end position="186"/>
    </location>
</feature>
<dbReference type="KEGG" id="crw:CROST_032470"/>
<feature type="region of interest" description="Disordered" evidence="5">
    <location>
        <begin position="466"/>
        <end position="485"/>
    </location>
</feature>
<feature type="compositionally biased region" description="Polar residues" evidence="5">
    <location>
        <begin position="476"/>
        <end position="485"/>
    </location>
</feature>
<dbReference type="Pfam" id="PF18884">
    <property type="entry name" value="TSP3_bac"/>
    <property type="match status" value="5"/>
</dbReference>
<feature type="compositionally biased region" description="Basic and acidic residues" evidence="5">
    <location>
        <begin position="64"/>
        <end position="84"/>
    </location>
</feature>
<comment type="subcellular location">
    <subcellularLocation>
        <location evidence="1">Secreted</location>
    </subcellularLocation>
</comment>
<dbReference type="Gene3D" id="4.10.1080.10">
    <property type="entry name" value="TSP type-3 repeat"/>
    <property type="match status" value="1"/>
</dbReference>
<protein>
    <recommendedName>
        <fullName evidence="6">Fungal lipase-type domain-containing protein</fullName>
    </recommendedName>
</protein>
<feature type="domain" description="Fungal lipase-type" evidence="6">
    <location>
        <begin position="588"/>
        <end position="718"/>
    </location>
</feature>
<evidence type="ECO:0000256" key="2">
    <source>
        <dbReference type="ARBA" id="ARBA00022525"/>
    </source>
</evidence>
<dbReference type="STRING" id="84029.CROST_28200"/>
<keyword evidence="2" id="KW-0964">Secreted</keyword>
<feature type="region of interest" description="Disordered" evidence="5">
    <location>
        <begin position="34"/>
        <end position="100"/>
    </location>
</feature>
<evidence type="ECO:0000313" key="8">
    <source>
        <dbReference type="Proteomes" id="UP000190951"/>
    </source>
</evidence>
<dbReference type="GO" id="GO:0006629">
    <property type="term" value="P:lipid metabolic process"/>
    <property type="evidence" value="ECO:0007669"/>
    <property type="project" value="InterPro"/>
</dbReference>
<dbReference type="GO" id="GO:0005509">
    <property type="term" value="F:calcium ion binding"/>
    <property type="evidence" value="ECO:0007669"/>
    <property type="project" value="InterPro"/>
</dbReference>
<organism evidence="7 8">
    <name type="scientific">Clostridium felsineum</name>
    <dbReference type="NCBI Taxonomy" id="36839"/>
    <lineage>
        <taxon>Bacteria</taxon>
        <taxon>Bacillati</taxon>
        <taxon>Bacillota</taxon>
        <taxon>Clostridia</taxon>
        <taxon>Eubacteriales</taxon>
        <taxon>Clostridiaceae</taxon>
        <taxon>Clostridium</taxon>
    </lineage>
</organism>
<evidence type="ECO:0000256" key="3">
    <source>
        <dbReference type="ARBA" id="ARBA00022729"/>
    </source>
</evidence>
<gene>
    <name evidence="7" type="ORF">CROST_032470</name>
</gene>
<proteinExistence type="predicted"/>
<dbReference type="Gene3D" id="3.40.50.1820">
    <property type="entry name" value="alpha/beta hydrolase"/>
    <property type="match status" value="1"/>
</dbReference>
<dbReference type="SUPFAM" id="SSF53474">
    <property type="entry name" value="alpha/beta-Hydrolases"/>
    <property type="match status" value="1"/>
</dbReference>
<feature type="compositionally biased region" description="Basic and acidic residues" evidence="5">
    <location>
        <begin position="34"/>
        <end position="51"/>
    </location>
</feature>
<dbReference type="Pfam" id="PF01764">
    <property type="entry name" value="Lipase_3"/>
    <property type="match status" value="1"/>
</dbReference>
<dbReference type="InterPro" id="IPR053180">
    <property type="entry name" value="Ca-binding_acidic-repeat"/>
</dbReference>
<dbReference type="PANTHER" id="PTHR37467:SF1">
    <property type="entry name" value="EXPORTED CALCIUM-BINDING GLYCOPROTEIN"/>
    <property type="match status" value="1"/>
</dbReference>
<feature type="compositionally biased region" description="Low complexity" evidence="5">
    <location>
        <begin position="52"/>
        <end position="61"/>
    </location>
</feature>
<evidence type="ECO:0000256" key="1">
    <source>
        <dbReference type="ARBA" id="ARBA00004613"/>
    </source>
</evidence>
<dbReference type="AlphaFoldDB" id="A0A1S8MEM6"/>
<name>A0A1S8MEM6_9CLOT</name>
<keyword evidence="8" id="KW-1185">Reference proteome</keyword>
<evidence type="ECO:0000259" key="6">
    <source>
        <dbReference type="Pfam" id="PF01764"/>
    </source>
</evidence>
<keyword evidence="4" id="KW-0106">Calcium</keyword>
<dbReference type="EMBL" id="CP096983">
    <property type="protein sequence ID" value="URZ12525.1"/>
    <property type="molecule type" value="Genomic_DNA"/>
</dbReference>
<dbReference type="InterPro" id="IPR002921">
    <property type="entry name" value="Fungal_lipase-type"/>
</dbReference>
<dbReference type="SUPFAM" id="SSF103647">
    <property type="entry name" value="TSP type-3 repeat"/>
    <property type="match status" value="1"/>
</dbReference>
<dbReference type="InterPro" id="IPR029058">
    <property type="entry name" value="AB_hydrolase_fold"/>
</dbReference>
<evidence type="ECO:0000313" key="7">
    <source>
        <dbReference type="EMBL" id="URZ12525.1"/>
    </source>
</evidence>
<dbReference type="InterPro" id="IPR059100">
    <property type="entry name" value="TSP3_bac"/>
</dbReference>
<keyword evidence="3" id="KW-0732">Signal</keyword>
<feature type="compositionally biased region" description="Basic and acidic residues" evidence="5">
    <location>
        <begin position="139"/>
        <end position="153"/>
    </location>
</feature>
<evidence type="ECO:0000256" key="4">
    <source>
        <dbReference type="ARBA" id="ARBA00022837"/>
    </source>
</evidence>
<sequence>MRKKQKNTKQFFSLLMIIFMVFSSIDTLPVKAEKSKTSYKEKLSSVDKNSENSKTSTTNSTIQKQDKYDTTKDSDHDGLSDALEKTYGTNPNKSDTDGDGISDYIEIKLNLNPLKKDTDGNGINDGEEDTDGDGLSNLEEIKLGTDCTKKDTDGDGISDGDEVKKYHTSPLLSDTDGDGISDGDEVHLGLNPLKASSDGVTRDSDRKIKQNLSSNRIADSLKDSSNLFVPALSGALAKVIDNEVFLDEYNNEVLSKNRAVIGKPIKLETSLNKDSELKLSFSCSKFLANNDISNLNKLVIYQYKDNRFIPLSTTIDKNNKSLSTSISGKGIYFVLDNEQFLDNLGINPLEKVKGHEKTKFSSQAIKKDTAINPNDNTSNANVNDGTWVLLSDYQYVKLKGPVSETSGTDSDGDGVSDYDELGTPIEENLTPSIEELLQAYGIPKDYYSGKTSIKVYQYKSNPVLQDTDYDGKNDNVDSNPLDNSSSGTLHTAYADSKVSYTMDYRDFFQSNSSYSRNIGTISSLYSSVVYSGDNYSGMDIKAYMEDNGIYDVCDYNLADMYNDSDLSEAYIGHRKVSYNGQTKEVIAVIVRGTNGTIQEWSSNFDIGTTEDYYKYSDWIVQDNHKGFDVAATRILRCLEQYENLGYTDKSVDKAYWVMGHSRGAAIANIIGARLEKESKNVYTYTFAAPNTTTASDAGSYVGIYNILNTDDLVPYLPMTAWKFTHYGKSVSTSIAKNYEKEWEDLTGCKNEFGIVDYNNDAIGMDNTIKKLSDIMENRNEAYEYSGSLNDMTIRNYGTSKESREKAIAKIPDNALPYCTITRYNGFLCAGWDFTVCQQPEYFMQVLAAFMANKIDAARFAVELNTAKRYEDAKIAIIRSGLGGIANPHYTESYYLLSTHTYASSFN</sequence>
<dbReference type="Proteomes" id="UP000190951">
    <property type="component" value="Chromosome"/>
</dbReference>